<feature type="domain" description="Outer membrane protein beta-barrel" evidence="2">
    <location>
        <begin position="14"/>
        <end position="195"/>
    </location>
</feature>
<dbReference type="Gene3D" id="2.40.160.20">
    <property type="match status" value="1"/>
</dbReference>
<evidence type="ECO:0000259" key="2">
    <source>
        <dbReference type="Pfam" id="PF13505"/>
    </source>
</evidence>
<dbReference type="SUPFAM" id="SSF56925">
    <property type="entry name" value="OMPA-like"/>
    <property type="match status" value="1"/>
</dbReference>
<reference evidence="3" key="1">
    <citation type="journal article" date="2014" name="Front. Microbiol.">
        <title>High frequency of phylogenetically diverse reductive dehalogenase-homologous genes in deep subseafloor sedimentary metagenomes.</title>
        <authorList>
            <person name="Kawai M."/>
            <person name="Futagami T."/>
            <person name="Toyoda A."/>
            <person name="Takaki Y."/>
            <person name="Nishi S."/>
            <person name="Hori S."/>
            <person name="Arai W."/>
            <person name="Tsubouchi T."/>
            <person name="Morono Y."/>
            <person name="Uchiyama I."/>
            <person name="Ito T."/>
            <person name="Fujiyama A."/>
            <person name="Inagaki F."/>
            <person name="Takami H."/>
        </authorList>
    </citation>
    <scope>NUCLEOTIDE SEQUENCE</scope>
    <source>
        <strain evidence="3">Expedition CK06-06</strain>
    </source>
</reference>
<accession>X1I478</accession>
<keyword evidence="1" id="KW-0732">Signal</keyword>
<name>X1I478_9ZZZZ</name>
<comment type="caution">
    <text evidence="3">The sequence shown here is derived from an EMBL/GenBank/DDBJ whole genome shotgun (WGS) entry which is preliminary data.</text>
</comment>
<gene>
    <name evidence="3" type="ORF">S03H2_50282</name>
</gene>
<feature type="non-terminal residue" evidence="3">
    <location>
        <position position="201"/>
    </location>
</feature>
<dbReference type="AlphaFoldDB" id="X1I478"/>
<dbReference type="Pfam" id="PF13505">
    <property type="entry name" value="OMP_b-brl"/>
    <property type="match status" value="1"/>
</dbReference>
<proteinExistence type="predicted"/>
<dbReference type="InterPro" id="IPR011250">
    <property type="entry name" value="OMP/PagP_B-barrel"/>
</dbReference>
<organism evidence="3">
    <name type="scientific">marine sediment metagenome</name>
    <dbReference type="NCBI Taxonomy" id="412755"/>
    <lineage>
        <taxon>unclassified sequences</taxon>
        <taxon>metagenomes</taxon>
        <taxon>ecological metagenomes</taxon>
    </lineage>
</organism>
<dbReference type="InterPro" id="IPR027385">
    <property type="entry name" value="Beta-barrel_OMP"/>
</dbReference>
<evidence type="ECO:0000313" key="3">
    <source>
        <dbReference type="EMBL" id="GAH64100.1"/>
    </source>
</evidence>
<protein>
    <recommendedName>
        <fullName evidence="2">Outer membrane protein beta-barrel domain-containing protein</fullName>
    </recommendedName>
</protein>
<sequence length="201" mass="22067">MRKKIIGFMVAGILFLVLGFVSTPASAELSLGVVGGYYSPNFGQVNDDLDEMNDLFGTDLEFKAGMMYGLALGYDLPARFGLRLEYNSFESKTSDTWSETSGLWEFREDMDLKLTVTPVILSLLYEFSPFYIGAGVGSFSTKLKVTSEWEEYFVGFLVDSGSWSESDSDSPTGLVLLAGYGFGGEPVFLNLEARYVVGTKA</sequence>
<evidence type="ECO:0000256" key="1">
    <source>
        <dbReference type="ARBA" id="ARBA00022729"/>
    </source>
</evidence>
<dbReference type="EMBL" id="BARU01031826">
    <property type="protein sequence ID" value="GAH64100.1"/>
    <property type="molecule type" value="Genomic_DNA"/>
</dbReference>